<gene>
    <name evidence="2" type="ORF">vBEfaSAL2_23</name>
</gene>
<sequence>MFTKEDKEQHWYKETYLDAVKGWFMTFAVLAVTACLIFEYVDTVDTEGYEVNHHGEVVTISRDF</sequence>
<reference evidence="2 3" key="1">
    <citation type="submission" date="2018-04" db="EMBL/GenBank/DDBJ databases">
        <title>Complete genome sequence analysis of the novel Enterococcus faecalis phage vB_EfaS_AL2.</title>
        <authorList>
            <person name="Yuan Y."/>
        </authorList>
    </citation>
    <scope>NUCLEOTIDE SEQUENCE [LARGE SCALE GENOMIC DNA]</scope>
</reference>
<keyword evidence="3" id="KW-1185">Reference proteome</keyword>
<evidence type="ECO:0000256" key="1">
    <source>
        <dbReference type="SAM" id="Phobius"/>
    </source>
</evidence>
<evidence type="ECO:0000313" key="3">
    <source>
        <dbReference type="Proteomes" id="UP000247044"/>
    </source>
</evidence>
<keyword evidence="1" id="KW-0472">Membrane</keyword>
<organism evidence="2 3">
    <name type="scientific">Enterococcus phage vB_EfaS_AL2</name>
    <dbReference type="NCBI Taxonomy" id="2175688"/>
    <lineage>
        <taxon>Viruses</taxon>
        <taxon>Duplodnaviria</taxon>
        <taxon>Heunggongvirae</taxon>
        <taxon>Uroviricota</taxon>
        <taxon>Caudoviricetes</taxon>
        <taxon>Efquatrovirus</taxon>
        <taxon>Efquatrovirus AL2</taxon>
    </lineage>
</organism>
<dbReference type="Proteomes" id="UP000247044">
    <property type="component" value="Segment"/>
</dbReference>
<evidence type="ECO:0000313" key="2">
    <source>
        <dbReference type="EMBL" id="AWH15261.1"/>
    </source>
</evidence>
<protein>
    <recommendedName>
        <fullName evidence="4">Lipoprotein</fullName>
    </recommendedName>
</protein>
<name>A0A2S1PFB8_9CAUD</name>
<dbReference type="EMBL" id="MH203384">
    <property type="protein sequence ID" value="AWH15261.1"/>
    <property type="molecule type" value="Genomic_DNA"/>
</dbReference>
<accession>A0A2S1PFB8</accession>
<proteinExistence type="predicted"/>
<feature type="transmembrane region" description="Helical" evidence="1">
    <location>
        <begin position="20"/>
        <end position="41"/>
    </location>
</feature>
<dbReference type="PROSITE" id="PS51257">
    <property type="entry name" value="PROKAR_LIPOPROTEIN"/>
    <property type="match status" value="1"/>
</dbReference>
<keyword evidence="1" id="KW-0812">Transmembrane</keyword>
<evidence type="ECO:0008006" key="4">
    <source>
        <dbReference type="Google" id="ProtNLM"/>
    </source>
</evidence>
<keyword evidence="1" id="KW-1133">Transmembrane helix</keyword>